<name>A0ABP9Q6J5_9PSEU</name>
<evidence type="ECO:0000313" key="2">
    <source>
        <dbReference type="EMBL" id="GAA5157606.1"/>
    </source>
</evidence>
<dbReference type="InterPro" id="IPR036188">
    <property type="entry name" value="FAD/NAD-bd_sf"/>
</dbReference>
<dbReference type="InterPro" id="IPR050281">
    <property type="entry name" value="Flavin_monoamine_oxidase"/>
</dbReference>
<organism evidence="2 3">
    <name type="scientific">Pseudonocardia eucalypti</name>
    <dbReference type="NCBI Taxonomy" id="648755"/>
    <lineage>
        <taxon>Bacteria</taxon>
        <taxon>Bacillati</taxon>
        <taxon>Actinomycetota</taxon>
        <taxon>Actinomycetes</taxon>
        <taxon>Pseudonocardiales</taxon>
        <taxon>Pseudonocardiaceae</taxon>
        <taxon>Pseudonocardia</taxon>
    </lineage>
</organism>
<dbReference type="Pfam" id="PF01593">
    <property type="entry name" value="Amino_oxidase"/>
    <property type="match status" value="1"/>
</dbReference>
<proteinExistence type="predicted"/>
<dbReference type="RefSeq" id="WP_185059288.1">
    <property type="nucleotide sequence ID" value="NZ_BAABJP010000015.1"/>
</dbReference>
<protein>
    <submittedName>
        <fullName evidence="2">Flavin monoamine oxidase family protein</fullName>
    </submittedName>
</protein>
<sequence length="547" mass="60214">MAEAGVGSGLTRRRFLRAVGRTSGAGAMLAAMGALDLAVSSDTPWPPFRQLSYADFRLSGRSAAKVVIVGGGVAGLACAYELGKAGYDCTVLEANHWAGGRNLTVRNGFELTELGGVKQRVGFTEGQYMNTGPGRIAQWMVTMDYCRELNIPLEVFSDVNHDAYVFNEKDGMQPGHPLRRRAVVADAYGYLSELLAKATDQGALDKRLTPEDREKLIEFLRQFGNIGRKRPGDPERSFVYDGGSARGYSRWPGATGDPGVRTEPKVAPLSQIITKEVGDIFEFVMDYKHATVMMQPIGGMDAIPRALAKAIGAQKIKLNSPVTGITDGPDRVSVRYRDNGGPERQIDADYCILTGSPQLLARLPHNLGPDVQKALNTYQMNEAGKIGLEYRRRWWEIEDRIYGGVTETDMDIRRIWYPSTGYHSERGILVGYYNTGDNAVTYGAMNHAAREARALAQGVKIHGPKYRTELARSFSIAWHRVPYLENGWQNIPDGPDAPVYAPLSRPSGSGRTYFAGDWLSHTVSWQHGAFLSARKTVTAIHQRSLAH</sequence>
<feature type="domain" description="Amine oxidase" evidence="1">
    <location>
        <begin position="73"/>
        <end position="540"/>
    </location>
</feature>
<evidence type="ECO:0000313" key="3">
    <source>
        <dbReference type="Proteomes" id="UP001428817"/>
    </source>
</evidence>
<dbReference type="SUPFAM" id="SSF54373">
    <property type="entry name" value="FAD-linked reductases, C-terminal domain"/>
    <property type="match status" value="1"/>
</dbReference>
<dbReference type="Gene3D" id="3.90.660.10">
    <property type="match status" value="1"/>
</dbReference>
<dbReference type="EMBL" id="BAABJP010000015">
    <property type="protein sequence ID" value="GAA5157606.1"/>
    <property type="molecule type" value="Genomic_DNA"/>
</dbReference>
<reference evidence="3" key="1">
    <citation type="journal article" date="2019" name="Int. J. Syst. Evol. Microbiol.">
        <title>The Global Catalogue of Microorganisms (GCM) 10K type strain sequencing project: providing services to taxonomists for standard genome sequencing and annotation.</title>
        <authorList>
            <consortium name="The Broad Institute Genomics Platform"/>
            <consortium name="The Broad Institute Genome Sequencing Center for Infectious Disease"/>
            <person name="Wu L."/>
            <person name="Ma J."/>
        </authorList>
    </citation>
    <scope>NUCLEOTIDE SEQUENCE [LARGE SCALE GENOMIC DNA]</scope>
    <source>
        <strain evidence="3">JCM 18303</strain>
    </source>
</reference>
<dbReference type="PANTHER" id="PTHR10742:SF410">
    <property type="entry name" value="LYSINE-SPECIFIC HISTONE DEMETHYLASE 2"/>
    <property type="match status" value="1"/>
</dbReference>
<dbReference type="Gene3D" id="1.20.1440.240">
    <property type="match status" value="1"/>
</dbReference>
<dbReference type="SUPFAM" id="SSF51905">
    <property type="entry name" value="FAD/NAD(P)-binding domain"/>
    <property type="match status" value="1"/>
</dbReference>
<dbReference type="Proteomes" id="UP001428817">
    <property type="component" value="Unassembled WGS sequence"/>
</dbReference>
<comment type="caution">
    <text evidence="2">The sequence shown here is derived from an EMBL/GenBank/DDBJ whole genome shotgun (WGS) entry which is preliminary data.</text>
</comment>
<dbReference type="PANTHER" id="PTHR10742">
    <property type="entry name" value="FLAVIN MONOAMINE OXIDASE"/>
    <property type="match status" value="1"/>
</dbReference>
<accession>A0ABP9Q6J5</accession>
<keyword evidence="3" id="KW-1185">Reference proteome</keyword>
<evidence type="ECO:0000259" key="1">
    <source>
        <dbReference type="Pfam" id="PF01593"/>
    </source>
</evidence>
<gene>
    <name evidence="2" type="ORF">GCM10023321_36090</name>
</gene>
<dbReference type="InterPro" id="IPR002937">
    <property type="entry name" value="Amino_oxidase"/>
</dbReference>
<dbReference type="Gene3D" id="3.50.50.60">
    <property type="entry name" value="FAD/NAD(P)-binding domain"/>
    <property type="match status" value="1"/>
</dbReference>
<dbReference type="InterPro" id="IPR006311">
    <property type="entry name" value="TAT_signal"/>
</dbReference>
<dbReference type="PROSITE" id="PS51318">
    <property type="entry name" value="TAT"/>
    <property type="match status" value="1"/>
</dbReference>